<evidence type="ECO:0000313" key="2">
    <source>
        <dbReference type="EMBL" id="KAG5385533.1"/>
    </source>
</evidence>
<organism evidence="2 3">
    <name type="scientific">Brassica rapa subsp. trilocularis</name>
    <dbReference type="NCBI Taxonomy" id="1813537"/>
    <lineage>
        <taxon>Eukaryota</taxon>
        <taxon>Viridiplantae</taxon>
        <taxon>Streptophyta</taxon>
        <taxon>Embryophyta</taxon>
        <taxon>Tracheophyta</taxon>
        <taxon>Spermatophyta</taxon>
        <taxon>Magnoliopsida</taxon>
        <taxon>eudicotyledons</taxon>
        <taxon>Gunneridae</taxon>
        <taxon>Pentapetalae</taxon>
        <taxon>rosids</taxon>
        <taxon>malvids</taxon>
        <taxon>Brassicales</taxon>
        <taxon>Brassicaceae</taxon>
        <taxon>Brassiceae</taxon>
        <taxon>Brassica</taxon>
    </lineage>
</organism>
<comment type="caution">
    <text evidence="2">The sequence shown here is derived from an EMBL/GenBank/DDBJ whole genome shotgun (WGS) entry which is preliminary data.</text>
</comment>
<gene>
    <name evidence="2" type="primary">A09p052180.1_BraROA</name>
    <name evidence="2" type="ORF">IGI04_037003</name>
</gene>
<feature type="region of interest" description="Disordered" evidence="1">
    <location>
        <begin position="43"/>
        <end position="68"/>
    </location>
</feature>
<evidence type="ECO:0000313" key="3">
    <source>
        <dbReference type="Proteomes" id="UP000823674"/>
    </source>
</evidence>
<dbReference type="Proteomes" id="UP000823674">
    <property type="component" value="Chromosome A09"/>
</dbReference>
<protein>
    <submittedName>
        <fullName evidence="2">Uncharacterized protein</fullName>
    </submittedName>
</protein>
<accession>A0ABQ7LG40</accession>
<dbReference type="EMBL" id="JADBGQ010000008">
    <property type="protein sequence ID" value="KAG5385533.1"/>
    <property type="molecule type" value="Genomic_DNA"/>
</dbReference>
<keyword evidence="3" id="KW-1185">Reference proteome</keyword>
<evidence type="ECO:0000256" key="1">
    <source>
        <dbReference type="SAM" id="MobiDB-lite"/>
    </source>
</evidence>
<name>A0ABQ7LG40_BRACM</name>
<reference evidence="2 3" key="1">
    <citation type="submission" date="2021-03" db="EMBL/GenBank/DDBJ databases">
        <authorList>
            <person name="King G.J."/>
            <person name="Bancroft I."/>
            <person name="Baten A."/>
            <person name="Bloomfield J."/>
            <person name="Borpatragohain P."/>
            <person name="He Z."/>
            <person name="Irish N."/>
            <person name="Irwin J."/>
            <person name="Liu K."/>
            <person name="Mauleon R.P."/>
            <person name="Moore J."/>
            <person name="Morris R."/>
            <person name="Ostergaard L."/>
            <person name="Wang B."/>
            <person name="Wells R."/>
        </authorList>
    </citation>
    <scope>NUCLEOTIDE SEQUENCE [LARGE SCALE GENOMIC DNA]</scope>
    <source>
        <strain evidence="2">R-o-18</strain>
        <tissue evidence="2">Leaf</tissue>
    </source>
</reference>
<sequence>MAMISSYVVVSFRKAIATTSVFSLGPNGIDFVFSLLLRQNTGRNHNGDRLSRSSSRRRLRLLSSSPSEDRSIQLREHFTRVRQREKAI</sequence>
<proteinExistence type="predicted"/>